<dbReference type="EMBL" id="JALQCW010000026">
    <property type="protein sequence ID" value="MCK9798460.1"/>
    <property type="molecule type" value="Genomic_DNA"/>
</dbReference>
<name>A0A9X1YXV0_9PSED</name>
<comment type="caution">
    <text evidence="2">The sequence shown here is derived from an EMBL/GenBank/DDBJ whole genome shotgun (WGS) entry which is preliminary data.</text>
</comment>
<accession>A0A9X1YXV0</accession>
<proteinExistence type="predicted"/>
<feature type="transmembrane region" description="Helical" evidence="1">
    <location>
        <begin position="37"/>
        <end position="53"/>
    </location>
</feature>
<keyword evidence="1" id="KW-0472">Membrane</keyword>
<keyword evidence="1" id="KW-1133">Transmembrane helix</keyword>
<evidence type="ECO:0000313" key="2">
    <source>
        <dbReference type="EMBL" id="MCK9798460.1"/>
    </source>
</evidence>
<gene>
    <name evidence="2" type="ORF">M1B34_12165</name>
</gene>
<dbReference type="RefSeq" id="WP_268265269.1">
    <property type="nucleotide sequence ID" value="NZ_JALQCW010000026.1"/>
</dbReference>
<keyword evidence="1" id="KW-0812">Transmembrane</keyword>
<reference evidence="2 3" key="2">
    <citation type="journal article" date="2023" name="Plant Pathol.">
        <title>Dismantling and reorganizing Pseudomonas marginalis sensu#lato.</title>
        <authorList>
            <person name="Sawada H."/>
            <person name="Fujikawa T."/>
            <person name="Satou M."/>
        </authorList>
    </citation>
    <scope>NUCLEOTIDE SEQUENCE [LARGE SCALE GENOMIC DNA]</scope>
    <source>
        <strain evidence="2 3">MAFF 302030</strain>
    </source>
</reference>
<reference evidence="2 3" key="1">
    <citation type="journal article" date="2022" name="Int. J. Syst. Evol. Microbiol.">
        <title>Pseudomonas aegrilactucae sp. nov. and Pseudomonas morbosilactucae sp. nov., pathogens causing bacterial rot of lettuce in Japan.</title>
        <authorList>
            <person name="Sawada H."/>
            <person name="Fujikawa T."/>
            <person name="Satou M."/>
        </authorList>
    </citation>
    <scope>NUCLEOTIDE SEQUENCE [LARGE SCALE GENOMIC DNA]</scope>
    <source>
        <strain evidence="2 3">MAFF 302030</strain>
    </source>
</reference>
<dbReference type="AlphaFoldDB" id="A0A9X1YXV0"/>
<organism evidence="2 3">
    <name type="scientific">Pseudomonas morbosilactucae</name>
    <dbReference type="NCBI Taxonomy" id="2938197"/>
    <lineage>
        <taxon>Bacteria</taxon>
        <taxon>Pseudomonadati</taxon>
        <taxon>Pseudomonadota</taxon>
        <taxon>Gammaproteobacteria</taxon>
        <taxon>Pseudomonadales</taxon>
        <taxon>Pseudomonadaceae</taxon>
        <taxon>Pseudomonas</taxon>
    </lineage>
</organism>
<sequence length="91" mass="9988">MAAPEYSSSSAGPLVADLHQHAMNLGCSKAHEASPDIYWLLQSAAVVALLAFGPGSEIFRRQRVEVAYYGAFADTRERVRAFEDFVAQWAL</sequence>
<dbReference type="Proteomes" id="UP001155059">
    <property type="component" value="Unassembled WGS sequence"/>
</dbReference>
<protein>
    <submittedName>
        <fullName evidence="2">Uncharacterized protein</fullName>
    </submittedName>
</protein>
<evidence type="ECO:0000313" key="3">
    <source>
        <dbReference type="Proteomes" id="UP001155059"/>
    </source>
</evidence>
<evidence type="ECO:0000256" key="1">
    <source>
        <dbReference type="SAM" id="Phobius"/>
    </source>
</evidence>